<keyword evidence="1" id="KW-0805">Transcription regulation</keyword>
<evidence type="ECO:0000256" key="3">
    <source>
        <dbReference type="ARBA" id="ARBA00023163"/>
    </source>
</evidence>
<dbReference type="InterPro" id="IPR050397">
    <property type="entry name" value="Env_Response_Regulators"/>
</dbReference>
<dbReference type="EMBL" id="CP060052">
    <property type="protein sequence ID" value="QNE04725.1"/>
    <property type="molecule type" value="Genomic_DNA"/>
</dbReference>
<evidence type="ECO:0000256" key="2">
    <source>
        <dbReference type="ARBA" id="ARBA00023125"/>
    </source>
</evidence>
<organism evidence="6 7">
    <name type="scientific">Croceicoccus marinus</name>
    <dbReference type="NCBI Taxonomy" id="450378"/>
    <lineage>
        <taxon>Bacteria</taxon>
        <taxon>Pseudomonadati</taxon>
        <taxon>Pseudomonadota</taxon>
        <taxon>Alphaproteobacteria</taxon>
        <taxon>Sphingomonadales</taxon>
        <taxon>Erythrobacteraceae</taxon>
        <taxon>Croceicoccus</taxon>
    </lineage>
</organism>
<dbReference type="PANTHER" id="PTHR24567">
    <property type="entry name" value="CRP FAMILY TRANSCRIPTIONAL REGULATORY PROTEIN"/>
    <property type="match status" value="1"/>
</dbReference>
<dbReference type="CDD" id="cd00038">
    <property type="entry name" value="CAP_ED"/>
    <property type="match status" value="1"/>
</dbReference>
<dbReference type="GO" id="GO:0003700">
    <property type="term" value="F:DNA-binding transcription factor activity"/>
    <property type="evidence" value="ECO:0007669"/>
    <property type="project" value="TreeGrafter"/>
</dbReference>
<dbReference type="Pfam" id="PF13545">
    <property type="entry name" value="HTH_Crp_2"/>
    <property type="match status" value="1"/>
</dbReference>
<feature type="domain" description="HTH crp-type" evidence="5">
    <location>
        <begin position="165"/>
        <end position="231"/>
    </location>
</feature>
<evidence type="ECO:0000313" key="6">
    <source>
        <dbReference type="EMBL" id="QNE04725.1"/>
    </source>
</evidence>
<dbReference type="InterPro" id="IPR018490">
    <property type="entry name" value="cNMP-bd_dom_sf"/>
</dbReference>
<dbReference type="GO" id="GO:0003677">
    <property type="term" value="F:DNA binding"/>
    <property type="evidence" value="ECO:0007669"/>
    <property type="project" value="UniProtKB-KW"/>
</dbReference>
<evidence type="ECO:0000256" key="1">
    <source>
        <dbReference type="ARBA" id="ARBA00023015"/>
    </source>
</evidence>
<feature type="domain" description="Cyclic nucleotide-binding" evidence="4">
    <location>
        <begin position="31"/>
        <end position="133"/>
    </location>
</feature>
<evidence type="ECO:0000259" key="5">
    <source>
        <dbReference type="PROSITE" id="PS51063"/>
    </source>
</evidence>
<dbReference type="SUPFAM" id="SSF46785">
    <property type="entry name" value="Winged helix' DNA-binding domain"/>
    <property type="match status" value="1"/>
</dbReference>
<dbReference type="RefSeq" id="WP_185883972.1">
    <property type="nucleotide sequence ID" value="NZ_CP060052.1"/>
</dbReference>
<keyword evidence="3" id="KW-0804">Transcription</keyword>
<sequence length="244" mass="27068">MKKIDQPSARQAVPLDEQAVEIHAVRHGNELLVRAGDEVWRDLSQAGQTIRLQPGDQMAETGASIDHCYFPEGGVTAIGERLGEDLVASGLVGREGLIGWPALLGQSSWPHVAVARALSFKALRIERAALLQIAHDHPAWHLELLKFVEAMMRQMARTIASNLHHSVEQRTARWILLYRERLDCDEIAMTHRELSIMLGVRRPSITDALHRLEYRGAIKATRGKLLVVDPGLLGRFISGDAAHA</sequence>
<dbReference type="PROSITE" id="PS50042">
    <property type="entry name" value="CNMP_BINDING_3"/>
    <property type="match status" value="1"/>
</dbReference>
<reference evidence="6 7" key="1">
    <citation type="submission" date="2020-08" db="EMBL/GenBank/DDBJ databases">
        <authorList>
            <person name="Liu G."/>
            <person name="Sun C."/>
        </authorList>
    </citation>
    <scope>NUCLEOTIDE SEQUENCE [LARGE SCALE GENOMIC DNA]</scope>
    <source>
        <strain evidence="6 7">OT19</strain>
    </source>
</reference>
<gene>
    <name evidence="6" type="ORF">H4O24_12310</name>
</gene>
<evidence type="ECO:0000259" key="4">
    <source>
        <dbReference type="PROSITE" id="PS50042"/>
    </source>
</evidence>
<dbReference type="SUPFAM" id="SSF51206">
    <property type="entry name" value="cAMP-binding domain-like"/>
    <property type="match status" value="1"/>
</dbReference>
<protein>
    <submittedName>
        <fullName evidence="6">Crp/Fnr family transcriptional regulator</fullName>
    </submittedName>
</protein>
<dbReference type="InterPro" id="IPR036390">
    <property type="entry name" value="WH_DNA-bd_sf"/>
</dbReference>
<proteinExistence type="predicted"/>
<dbReference type="Proteomes" id="UP000515297">
    <property type="component" value="Chromosome"/>
</dbReference>
<evidence type="ECO:0000313" key="7">
    <source>
        <dbReference type="Proteomes" id="UP000515297"/>
    </source>
</evidence>
<dbReference type="PANTHER" id="PTHR24567:SF74">
    <property type="entry name" value="HTH-TYPE TRANSCRIPTIONAL REGULATOR ARCR"/>
    <property type="match status" value="1"/>
</dbReference>
<name>A0A7G6VSL0_9SPHN</name>
<keyword evidence="2" id="KW-0238">DNA-binding</keyword>
<dbReference type="InterPro" id="IPR012318">
    <property type="entry name" value="HTH_CRP"/>
</dbReference>
<dbReference type="GO" id="GO:0005829">
    <property type="term" value="C:cytosol"/>
    <property type="evidence" value="ECO:0007669"/>
    <property type="project" value="TreeGrafter"/>
</dbReference>
<accession>A0A7G6VSL0</accession>
<dbReference type="InterPro" id="IPR014710">
    <property type="entry name" value="RmlC-like_jellyroll"/>
</dbReference>
<dbReference type="AlphaFoldDB" id="A0A7G6VSL0"/>
<dbReference type="Gene3D" id="2.60.120.10">
    <property type="entry name" value="Jelly Rolls"/>
    <property type="match status" value="1"/>
</dbReference>
<dbReference type="InterPro" id="IPR000595">
    <property type="entry name" value="cNMP-bd_dom"/>
</dbReference>
<dbReference type="PROSITE" id="PS51063">
    <property type="entry name" value="HTH_CRP_2"/>
    <property type="match status" value="1"/>
</dbReference>